<proteinExistence type="predicted"/>
<evidence type="ECO:0000313" key="4">
    <source>
        <dbReference type="Proteomes" id="UP000317176"/>
    </source>
</evidence>
<keyword evidence="1" id="KW-0812">Transmembrane</keyword>
<sequence>MTTTKGGRRFGSARMLSNVKGDVELSLRLFQLNWIIIGVVLVLLALGVLLTSFRMEPKGYIVILGMTGLYGYIGHRNARSGRGNPRVYATLFTLAQIILILILVTSLGYIAASAALPMQEARLLAFDRALGLDFRAYLSFVNDRPGLIRALAPTYNSIFVQLAVLVVLLPLCGFYRRAAEFVLCFALTLIVTTVISTLVPATGVYHALGLLPADHPNIEPSVYYDTLRELPLVRDGTTRVLDAFSLGPLLTFPSFHAITAVLYAWALWPIGWLRVAGTLWNAVVLAATPIGGGHFFVDVIAGVGIAFATIYATHRLGNYFARGQSQKQQPVLVPSHASANRI</sequence>
<keyword evidence="1" id="KW-1133">Transmembrane helix</keyword>
<name>A0A562KUH8_9BRAD</name>
<gene>
    <name evidence="3" type="ORF">IQ17_05596</name>
</gene>
<dbReference type="AlphaFoldDB" id="A0A562KUH8"/>
<dbReference type="OrthoDB" id="7584858at2"/>
<feature type="transmembrane region" description="Helical" evidence="1">
    <location>
        <begin position="87"/>
        <end position="112"/>
    </location>
</feature>
<feature type="transmembrane region" description="Helical" evidence="1">
    <location>
        <begin position="182"/>
        <end position="208"/>
    </location>
</feature>
<evidence type="ECO:0000259" key="2">
    <source>
        <dbReference type="Pfam" id="PF14378"/>
    </source>
</evidence>
<feature type="transmembrane region" description="Helical" evidence="1">
    <location>
        <begin position="59"/>
        <end position="75"/>
    </location>
</feature>
<feature type="transmembrane region" description="Helical" evidence="1">
    <location>
        <begin position="296"/>
        <end position="313"/>
    </location>
</feature>
<dbReference type="EMBL" id="VLKL01000019">
    <property type="protein sequence ID" value="TWH99017.1"/>
    <property type="molecule type" value="Genomic_DNA"/>
</dbReference>
<dbReference type="RefSeq" id="WP_158644793.1">
    <property type="nucleotide sequence ID" value="NZ_CP088014.1"/>
</dbReference>
<keyword evidence="4" id="KW-1185">Reference proteome</keyword>
<evidence type="ECO:0000313" key="3">
    <source>
        <dbReference type="EMBL" id="TWH99017.1"/>
    </source>
</evidence>
<feature type="transmembrane region" description="Helical" evidence="1">
    <location>
        <begin position="32"/>
        <end position="53"/>
    </location>
</feature>
<dbReference type="Pfam" id="PF14378">
    <property type="entry name" value="PAP2_3"/>
    <property type="match status" value="1"/>
</dbReference>
<feature type="domain" description="Inositolphosphotransferase Aur1/Ipt1" evidence="2">
    <location>
        <begin position="122"/>
        <end position="311"/>
    </location>
</feature>
<keyword evidence="1" id="KW-0472">Membrane</keyword>
<evidence type="ECO:0000256" key="1">
    <source>
        <dbReference type="SAM" id="Phobius"/>
    </source>
</evidence>
<dbReference type="InterPro" id="IPR026841">
    <property type="entry name" value="Aur1/Ipt1"/>
</dbReference>
<feature type="transmembrane region" description="Helical" evidence="1">
    <location>
        <begin position="158"/>
        <end position="175"/>
    </location>
</feature>
<organism evidence="3 4">
    <name type="scientific">Bradyrhizobium daqingense</name>
    <dbReference type="NCBI Taxonomy" id="993502"/>
    <lineage>
        <taxon>Bacteria</taxon>
        <taxon>Pseudomonadati</taxon>
        <taxon>Pseudomonadota</taxon>
        <taxon>Alphaproteobacteria</taxon>
        <taxon>Hyphomicrobiales</taxon>
        <taxon>Nitrobacteraceae</taxon>
        <taxon>Bradyrhizobium</taxon>
    </lineage>
</organism>
<protein>
    <submittedName>
        <fullName evidence="3">PAP2 superfamily protein</fullName>
    </submittedName>
</protein>
<dbReference type="GO" id="GO:0016020">
    <property type="term" value="C:membrane"/>
    <property type="evidence" value="ECO:0007669"/>
    <property type="project" value="UniProtKB-SubCell"/>
</dbReference>
<comment type="caution">
    <text evidence="3">The sequence shown here is derived from an EMBL/GenBank/DDBJ whole genome shotgun (WGS) entry which is preliminary data.</text>
</comment>
<dbReference type="Proteomes" id="UP000317176">
    <property type="component" value="Unassembled WGS sequence"/>
</dbReference>
<reference evidence="3 4" key="1">
    <citation type="journal article" date="2015" name="Stand. Genomic Sci.">
        <title>Genomic Encyclopedia of Bacterial and Archaeal Type Strains, Phase III: the genomes of soil and plant-associated and newly described type strains.</title>
        <authorList>
            <person name="Whitman W.B."/>
            <person name="Woyke T."/>
            <person name="Klenk H.P."/>
            <person name="Zhou Y."/>
            <person name="Lilburn T.G."/>
            <person name="Beck B.J."/>
            <person name="De Vos P."/>
            <person name="Vandamme P."/>
            <person name="Eisen J.A."/>
            <person name="Garrity G."/>
            <person name="Hugenholtz P."/>
            <person name="Kyrpides N.C."/>
        </authorList>
    </citation>
    <scope>NUCLEOTIDE SEQUENCE [LARGE SCALE GENOMIC DNA]</scope>
    <source>
        <strain evidence="3 4">CGMCC 1.10947</strain>
    </source>
</reference>
<accession>A0A562KUH8</accession>